<accession>A0A4C1UPW8</accession>
<evidence type="ECO:0000313" key="2">
    <source>
        <dbReference type="Proteomes" id="UP000299102"/>
    </source>
</evidence>
<dbReference type="Proteomes" id="UP000299102">
    <property type="component" value="Unassembled WGS sequence"/>
</dbReference>
<sequence>MGSRFVPLGGLAQVRHEVNISYYVPMTFQENRAVSSRIVPTAGPPQFHLGLDFQLVLSLGFRQYTFARPNDL</sequence>
<comment type="caution">
    <text evidence="1">The sequence shown here is derived from an EMBL/GenBank/DDBJ whole genome shotgun (WGS) entry which is preliminary data.</text>
</comment>
<name>A0A4C1UPW8_EUMVA</name>
<evidence type="ECO:0000313" key="1">
    <source>
        <dbReference type="EMBL" id="GBP28260.1"/>
    </source>
</evidence>
<keyword evidence="2" id="KW-1185">Reference proteome</keyword>
<reference evidence="1 2" key="1">
    <citation type="journal article" date="2019" name="Commun. Biol.">
        <title>The bagworm genome reveals a unique fibroin gene that provides high tensile strength.</title>
        <authorList>
            <person name="Kono N."/>
            <person name="Nakamura H."/>
            <person name="Ohtoshi R."/>
            <person name="Tomita M."/>
            <person name="Numata K."/>
            <person name="Arakawa K."/>
        </authorList>
    </citation>
    <scope>NUCLEOTIDE SEQUENCE [LARGE SCALE GENOMIC DNA]</scope>
</reference>
<gene>
    <name evidence="1" type="ORF">EVAR_19111_1</name>
</gene>
<dbReference type="EMBL" id="BGZK01000204">
    <property type="protein sequence ID" value="GBP28260.1"/>
    <property type="molecule type" value="Genomic_DNA"/>
</dbReference>
<protein>
    <submittedName>
        <fullName evidence="1">Uncharacterized protein</fullName>
    </submittedName>
</protein>
<proteinExistence type="predicted"/>
<organism evidence="1 2">
    <name type="scientific">Eumeta variegata</name>
    <name type="common">Bagworm moth</name>
    <name type="synonym">Eumeta japonica</name>
    <dbReference type="NCBI Taxonomy" id="151549"/>
    <lineage>
        <taxon>Eukaryota</taxon>
        <taxon>Metazoa</taxon>
        <taxon>Ecdysozoa</taxon>
        <taxon>Arthropoda</taxon>
        <taxon>Hexapoda</taxon>
        <taxon>Insecta</taxon>
        <taxon>Pterygota</taxon>
        <taxon>Neoptera</taxon>
        <taxon>Endopterygota</taxon>
        <taxon>Lepidoptera</taxon>
        <taxon>Glossata</taxon>
        <taxon>Ditrysia</taxon>
        <taxon>Tineoidea</taxon>
        <taxon>Psychidae</taxon>
        <taxon>Oiketicinae</taxon>
        <taxon>Eumeta</taxon>
    </lineage>
</organism>
<dbReference type="AlphaFoldDB" id="A0A4C1UPW8"/>